<comment type="caution">
    <text evidence="2">The sequence shown here is derived from an EMBL/GenBank/DDBJ whole genome shotgun (WGS) entry which is preliminary data.</text>
</comment>
<accession>A0AAV5GE12</accession>
<feature type="region of interest" description="Disordered" evidence="1">
    <location>
        <begin position="275"/>
        <end position="297"/>
    </location>
</feature>
<evidence type="ECO:0000256" key="1">
    <source>
        <dbReference type="SAM" id="MobiDB-lite"/>
    </source>
</evidence>
<proteinExistence type="predicted"/>
<dbReference type="EMBL" id="BQKY01000003">
    <property type="protein sequence ID" value="GJN88749.1"/>
    <property type="molecule type" value="Genomic_DNA"/>
</dbReference>
<name>A0AAV5GE12_9BASI</name>
<reference evidence="2 3" key="1">
    <citation type="submission" date="2021-12" db="EMBL/GenBank/DDBJ databases">
        <title>High titer production of polyol ester of fatty acids by Rhodotorula paludigena BS15 towards product separation-free biomass refinery.</title>
        <authorList>
            <person name="Mano J."/>
            <person name="Ono H."/>
            <person name="Tanaka T."/>
            <person name="Naito K."/>
            <person name="Sushida H."/>
            <person name="Ike M."/>
            <person name="Tokuyasu K."/>
            <person name="Kitaoka M."/>
        </authorList>
    </citation>
    <scope>NUCLEOTIDE SEQUENCE [LARGE SCALE GENOMIC DNA]</scope>
    <source>
        <strain evidence="2 3">BS15</strain>
    </source>
</reference>
<dbReference type="AlphaFoldDB" id="A0AAV5GE12"/>
<protein>
    <submittedName>
        <fullName evidence="2">Uncharacterized protein</fullName>
    </submittedName>
</protein>
<feature type="compositionally biased region" description="Low complexity" evidence="1">
    <location>
        <begin position="282"/>
        <end position="297"/>
    </location>
</feature>
<evidence type="ECO:0000313" key="3">
    <source>
        <dbReference type="Proteomes" id="UP001342314"/>
    </source>
</evidence>
<dbReference type="Proteomes" id="UP001342314">
    <property type="component" value="Unassembled WGS sequence"/>
</dbReference>
<organism evidence="2 3">
    <name type="scientific">Rhodotorula paludigena</name>
    <dbReference type="NCBI Taxonomy" id="86838"/>
    <lineage>
        <taxon>Eukaryota</taxon>
        <taxon>Fungi</taxon>
        <taxon>Dikarya</taxon>
        <taxon>Basidiomycota</taxon>
        <taxon>Pucciniomycotina</taxon>
        <taxon>Microbotryomycetes</taxon>
        <taxon>Sporidiobolales</taxon>
        <taxon>Sporidiobolaceae</taxon>
        <taxon>Rhodotorula</taxon>
    </lineage>
</organism>
<sequence>MGDILGKDLQRAIETLHIRAAQALEVDKALYRQAIAQGKGKEFEPKFDWIALDRNNLTVRIDLEAVVKLMDPLALFAPSDRTFKGRRDWSSVFSSHIAGNSYEAKNYGAADALLEQVVLGMALDEGNSSSSRMPTTSDDAKLFHLFSTAYITRADVTMPDVLAWRQITAQYVEVVTPVRQALFDAMNITNEEVVAAGAAAARACEVQASSADLPDVDNATDSPFASDSAEGVSAGPSSKTANEQEAEPAGSARSGLDLFKQPWASLQYLTRSDPLPLGESRASSPNPHISPSASSSLPAPPDLSFENAFVPFLTGFSSGVRKALDRLGGARVQLVAKAFLQAIFPLKARHFNLPAALGGWTSFLARAHAQRDTLNALYLDIQIGLEAVMIALLHLTAGHANVFVDVQVEHLLHTGSGGGVTKNAQIVVTELVKELHGSVYGIETFTTEGATIDMISLLRNGVAQAEGLGGKAPRWYEFAMAMQEGRCWDMEVCGRMLVYDPYQRQGNDSDGRKISVSVFDRRDPLNLHDGHHKDSAYSCLYDSFESLFHPGLATYGLYLYALIHLDHKPLCGKPYVSALPPPARATP</sequence>
<feature type="region of interest" description="Disordered" evidence="1">
    <location>
        <begin position="209"/>
        <end position="253"/>
    </location>
</feature>
<evidence type="ECO:0000313" key="2">
    <source>
        <dbReference type="EMBL" id="GJN88749.1"/>
    </source>
</evidence>
<keyword evidence="3" id="KW-1185">Reference proteome</keyword>
<gene>
    <name evidence="2" type="ORF">Rhopal_001717-T1</name>
</gene>